<feature type="region of interest" description="Disordered" evidence="11">
    <location>
        <begin position="832"/>
        <end position="851"/>
    </location>
</feature>
<dbReference type="EMBL" id="CAJNOC010004810">
    <property type="protein sequence ID" value="CAF1034133.1"/>
    <property type="molecule type" value="Genomic_DNA"/>
</dbReference>
<feature type="coiled-coil region" evidence="10">
    <location>
        <begin position="550"/>
        <end position="592"/>
    </location>
</feature>
<feature type="region of interest" description="Disordered" evidence="11">
    <location>
        <begin position="460"/>
        <end position="502"/>
    </location>
</feature>
<evidence type="ECO:0000256" key="4">
    <source>
        <dbReference type="ARBA" id="ARBA00022737"/>
    </source>
</evidence>
<dbReference type="Pfam" id="PF14580">
    <property type="entry name" value="LRR_9"/>
    <property type="match status" value="1"/>
</dbReference>
<keyword evidence="13" id="KW-1185">Reference proteome</keyword>
<gene>
    <name evidence="12" type="ORF">OXX778_LOCUS18020</name>
</gene>
<evidence type="ECO:0000256" key="11">
    <source>
        <dbReference type="SAM" id="MobiDB-lite"/>
    </source>
</evidence>
<evidence type="ECO:0000256" key="8">
    <source>
        <dbReference type="ARBA" id="ARBA00068862"/>
    </source>
</evidence>
<protein>
    <recommendedName>
        <fullName evidence="8">Centrosomal protein of 97 kDa</fullName>
    </recommendedName>
    <alternativeName>
        <fullName evidence="9">Leucine-rich repeat and IQ domain-containing protein 2</fullName>
    </alternativeName>
</protein>
<feature type="coiled-coil region" evidence="10">
    <location>
        <begin position="639"/>
        <end position="711"/>
    </location>
</feature>
<dbReference type="Gene3D" id="2.60.40.10">
    <property type="entry name" value="Immunoglobulins"/>
    <property type="match status" value="1"/>
</dbReference>
<evidence type="ECO:0000313" key="13">
    <source>
        <dbReference type="Proteomes" id="UP000663879"/>
    </source>
</evidence>
<feature type="compositionally biased region" description="Basic and acidic residues" evidence="11">
    <location>
        <begin position="926"/>
        <end position="936"/>
    </location>
</feature>
<keyword evidence="5" id="KW-0970">Cilium biogenesis/degradation</keyword>
<evidence type="ECO:0000256" key="7">
    <source>
        <dbReference type="ARBA" id="ARBA00058656"/>
    </source>
</evidence>
<organism evidence="12 13">
    <name type="scientific">Brachionus calyciflorus</name>
    <dbReference type="NCBI Taxonomy" id="104777"/>
    <lineage>
        <taxon>Eukaryota</taxon>
        <taxon>Metazoa</taxon>
        <taxon>Spiralia</taxon>
        <taxon>Gnathifera</taxon>
        <taxon>Rotifera</taxon>
        <taxon>Eurotatoria</taxon>
        <taxon>Monogononta</taxon>
        <taxon>Pseudotrocha</taxon>
        <taxon>Ploima</taxon>
        <taxon>Brachionidae</taxon>
        <taxon>Brachionus</taxon>
    </lineage>
</organism>
<evidence type="ECO:0000256" key="2">
    <source>
        <dbReference type="ARBA" id="ARBA00022490"/>
    </source>
</evidence>
<dbReference type="SUPFAM" id="SSF52075">
    <property type="entry name" value="Outer arm dynein light chain 1"/>
    <property type="match status" value="1"/>
</dbReference>
<dbReference type="AlphaFoldDB" id="A0A814JDH4"/>
<reference evidence="12" key="1">
    <citation type="submission" date="2021-02" db="EMBL/GenBank/DDBJ databases">
        <authorList>
            <person name="Nowell W R."/>
        </authorList>
    </citation>
    <scope>NUCLEOTIDE SEQUENCE</scope>
    <source>
        <strain evidence="12">Ploen Becks lab</strain>
    </source>
</reference>
<dbReference type="InterPro" id="IPR003591">
    <property type="entry name" value="Leu-rich_rpt_typical-subtyp"/>
</dbReference>
<keyword evidence="6" id="KW-0206">Cytoskeleton</keyword>
<sequence length="986" mass="114254">MKVDLSNKNLKKVDYLFLKQYVESIIINNDADSLTDSIEGPIELHVQTICLDNNFLNKLDNLEYFVNLKNLSLANNRLVEIRTLSKLINLEYVNLLNNSLIGLEPFKDLKNLTWLNLSGNQIKSLDCLKSNINLKYLDASENLISSLSDLRLLTNLHTLKLNGNEISSLSNIANYLSSSITNLNLSYNSIEDLNEISFLHPLTNLENLCIDNNPCVSYSNYDSMLNYRPFVLNWCLNLKTLDGIAITPKEYKQAEWLHSQGKGRQFKLGQNTQIIEYLIKNCSSSYNAESIVDLSVKTSQETVKETLKNSSASDVHTSDLISDYHKIMVNNYYSSNDSVNNLGKDLKLFNNLKNSSYVNSFKTDPETDSDRERTNNNKYLEYENRPIKPLDTNAFYKQISEFSEISGEELEEMRNKASRLRPKTSDNLRLPQQKIFSKLPTRQLSLNNHLKLNENKVTRLRKRSKTQEDLSFTKKTPVKQSPVKKIQSSKSVSNTPQKSRNVYSPVKYTKTKLDPKNSYTITPSKTVKTVIEEEKIEIENDKKEDISILSMEIQSKIQKQRQEMRAQREKNLREFKNQLKILDQEREHAEFESFYNKMIPIPVNSTFEDRCATKIQAAFRGYLLRKSKFIRPKIMFLKYKKILRETQNLKENVNELKKAQFELVEFNQKTLSEINSKLEFLNLNDNLQIENEGLKLRVKLLEEKCKTLENKLSNKPSENDEQIEFKYKKVEDENVEPKVEIYPPLKVRLQKLNEKSVALKWNHNPKNLLIELAGYNIYINDELCGTMKSSDTIAAINGIQEEGEYRIYLRSFLNENIESEKSNCVITRVKKKSNNQNKTQASSSLTDETDENIENVANKSANLSNLSGLSDRNESIEKKLGSYELPFQNYLDTSRSFTVDHMKYEEKIVCKPPISPNQTIKNNKKEKKEAKNENDLNAKYSPNEPIQTNNFYFPRDLLVRQSLSFDEPIEEIECLTEQFIENDLVN</sequence>
<dbReference type="Gene3D" id="3.80.10.10">
    <property type="entry name" value="Ribonuclease Inhibitor"/>
    <property type="match status" value="2"/>
</dbReference>
<comment type="function">
    <text evidence="7">Acts as a key negative regulator of ciliogenesis in collaboration with CCP110 by capping the mother centriole thereby preventing cilia formation. Required for recruitment of CCP110 to the centrosome.</text>
</comment>
<dbReference type="SUPFAM" id="SSF52058">
    <property type="entry name" value="L domain-like"/>
    <property type="match status" value="1"/>
</dbReference>
<dbReference type="PANTHER" id="PTHR45973">
    <property type="entry name" value="PROTEIN PHOSPHATASE 1 REGULATORY SUBUNIT SDS22-RELATED"/>
    <property type="match status" value="1"/>
</dbReference>
<keyword evidence="4" id="KW-0677">Repeat</keyword>
<evidence type="ECO:0000313" key="12">
    <source>
        <dbReference type="EMBL" id="CAF1034133.1"/>
    </source>
</evidence>
<accession>A0A814JDH4</accession>
<dbReference type="InterPro" id="IPR013783">
    <property type="entry name" value="Ig-like_fold"/>
</dbReference>
<feature type="region of interest" description="Disordered" evidence="11">
    <location>
        <begin position="915"/>
        <end position="943"/>
    </location>
</feature>
<dbReference type="InterPro" id="IPR000048">
    <property type="entry name" value="IQ_motif_EF-hand-BS"/>
</dbReference>
<dbReference type="PANTHER" id="PTHR45973:SF35">
    <property type="entry name" value="LEUCINE-RICH REPEAT-CONTAINING PROTEIN 43"/>
    <property type="match status" value="1"/>
</dbReference>
<dbReference type="CDD" id="cd23767">
    <property type="entry name" value="IQCD"/>
    <property type="match status" value="1"/>
</dbReference>
<dbReference type="Proteomes" id="UP000663879">
    <property type="component" value="Unassembled WGS sequence"/>
</dbReference>
<name>A0A814JDH4_9BILA</name>
<dbReference type="CDD" id="cd00063">
    <property type="entry name" value="FN3"/>
    <property type="match status" value="1"/>
</dbReference>
<keyword evidence="3" id="KW-0433">Leucine-rich repeat</keyword>
<dbReference type="InterPro" id="IPR050576">
    <property type="entry name" value="Cilia_flagella_integrity"/>
</dbReference>
<dbReference type="OrthoDB" id="5954088at2759"/>
<dbReference type="InterPro" id="IPR003961">
    <property type="entry name" value="FN3_dom"/>
</dbReference>
<feature type="compositionally biased region" description="Polar residues" evidence="11">
    <location>
        <begin position="834"/>
        <end position="846"/>
    </location>
</feature>
<dbReference type="GO" id="GO:0005813">
    <property type="term" value="C:centrosome"/>
    <property type="evidence" value="ECO:0007669"/>
    <property type="project" value="UniProtKB-SubCell"/>
</dbReference>
<evidence type="ECO:0000256" key="1">
    <source>
        <dbReference type="ARBA" id="ARBA00004300"/>
    </source>
</evidence>
<evidence type="ECO:0000256" key="9">
    <source>
        <dbReference type="ARBA" id="ARBA00076677"/>
    </source>
</evidence>
<feature type="compositionally biased region" description="Polar residues" evidence="11">
    <location>
        <begin position="486"/>
        <end position="502"/>
    </location>
</feature>
<dbReference type="InterPro" id="IPR032675">
    <property type="entry name" value="LRR_dom_sf"/>
</dbReference>
<evidence type="ECO:0000256" key="3">
    <source>
        <dbReference type="ARBA" id="ARBA00022614"/>
    </source>
</evidence>
<keyword evidence="10" id="KW-0175">Coiled coil</keyword>
<evidence type="ECO:0000256" key="5">
    <source>
        <dbReference type="ARBA" id="ARBA00022794"/>
    </source>
</evidence>
<dbReference type="SMART" id="SM00364">
    <property type="entry name" value="LRR_BAC"/>
    <property type="match status" value="3"/>
</dbReference>
<dbReference type="SMART" id="SM00369">
    <property type="entry name" value="LRR_TYP"/>
    <property type="match status" value="3"/>
</dbReference>
<dbReference type="GO" id="GO:0030030">
    <property type="term" value="P:cell projection organization"/>
    <property type="evidence" value="ECO:0007669"/>
    <property type="project" value="UniProtKB-KW"/>
</dbReference>
<comment type="subcellular location">
    <subcellularLocation>
        <location evidence="1">Cytoplasm</location>
        <location evidence="1">Cytoskeleton</location>
        <location evidence="1">Microtubule organizing center</location>
        <location evidence="1">Centrosome</location>
    </subcellularLocation>
</comment>
<comment type="caution">
    <text evidence="12">The sequence shown here is derived from an EMBL/GenBank/DDBJ whole genome shotgun (WGS) entry which is preliminary data.</text>
</comment>
<dbReference type="Pfam" id="PF00612">
    <property type="entry name" value="IQ"/>
    <property type="match status" value="1"/>
</dbReference>
<dbReference type="SMART" id="SM00365">
    <property type="entry name" value="LRR_SD22"/>
    <property type="match status" value="6"/>
</dbReference>
<dbReference type="InterPro" id="IPR001611">
    <property type="entry name" value="Leu-rich_rpt"/>
</dbReference>
<proteinExistence type="predicted"/>
<dbReference type="FunFam" id="3.80.10.10:FF:000165">
    <property type="entry name" value="Centrosomal protein of 97 kDa"/>
    <property type="match status" value="1"/>
</dbReference>
<dbReference type="PROSITE" id="PS50096">
    <property type="entry name" value="IQ"/>
    <property type="match status" value="1"/>
</dbReference>
<keyword evidence="2" id="KW-0963">Cytoplasm</keyword>
<dbReference type="PROSITE" id="PS51450">
    <property type="entry name" value="LRR"/>
    <property type="match status" value="5"/>
</dbReference>
<evidence type="ECO:0000256" key="6">
    <source>
        <dbReference type="ARBA" id="ARBA00023212"/>
    </source>
</evidence>
<evidence type="ECO:0000256" key="10">
    <source>
        <dbReference type="SAM" id="Coils"/>
    </source>
</evidence>